<comment type="caution">
    <text evidence="5">The sequence shown here is derived from an EMBL/GenBank/DDBJ whole genome shotgun (WGS) entry which is preliminary data.</text>
</comment>
<feature type="compositionally biased region" description="Gly residues" evidence="3">
    <location>
        <begin position="229"/>
        <end position="243"/>
    </location>
</feature>
<protein>
    <recommendedName>
        <fullName evidence="4">SH3 domain-containing protein</fullName>
    </recommendedName>
</protein>
<dbReference type="Pfam" id="PF14604">
    <property type="entry name" value="SH3_9"/>
    <property type="match status" value="1"/>
</dbReference>
<name>A0A9P6TW91_9FUNG</name>
<dbReference type="InterPro" id="IPR001452">
    <property type="entry name" value="SH3_domain"/>
</dbReference>
<feature type="compositionally biased region" description="Polar residues" evidence="3">
    <location>
        <begin position="278"/>
        <end position="297"/>
    </location>
</feature>
<feature type="compositionally biased region" description="Polar residues" evidence="3">
    <location>
        <begin position="325"/>
        <end position="340"/>
    </location>
</feature>
<keyword evidence="1 2" id="KW-0728">SH3 domain</keyword>
<gene>
    <name evidence="5" type="ORF">DFQ27_000270</name>
</gene>
<evidence type="ECO:0000259" key="4">
    <source>
        <dbReference type="PROSITE" id="PS50002"/>
    </source>
</evidence>
<dbReference type="CDD" id="cd00174">
    <property type="entry name" value="SH3"/>
    <property type="match status" value="1"/>
</dbReference>
<feature type="region of interest" description="Disordered" evidence="3">
    <location>
        <begin position="108"/>
        <end position="197"/>
    </location>
</feature>
<feature type="compositionally biased region" description="Polar residues" evidence="3">
    <location>
        <begin position="417"/>
        <end position="426"/>
    </location>
</feature>
<evidence type="ECO:0000256" key="3">
    <source>
        <dbReference type="SAM" id="MobiDB-lite"/>
    </source>
</evidence>
<dbReference type="SMART" id="SM00326">
    <property type="entry name" value="SH3"/>
    <property type="match status" value="1"/>
</dbReference>
<feature type="compositionally biased region" description="Polar residues" evidence="3">
    <location>
        <begin position="148"/>
        <end position="159"/>
    </location>
</feature>
<keyword evidence="6" id="KW-1185">Reference proteome</keyword>
<dbReference type="InterPro" id="IPR050384">
    <property type="entry name" value="Endophilin_SH3RF"/>
</dbReference>
<feature type="compositionally biased region" description="Low complexity" evidence="3">
    <location>
        <begin position="177"/>
        <end position="187"/>
    </location>
</feature>
<dbReference type="PANTHER" id="PTHR14167:SF116">
    <property type="entry name" value="CAP, ISOFORM AC"/>
    <property type="match status" value="1"/>
</dbReference>
<accession>A0A9P6TW91</accession>
<feature type="domain" description="SH3" evidence="4">
    <location>
        <begin position="554"/>
        <end position="617"/>
    </location>
</feature>
<dbReference type="OrthoDB" id="10255964at2759"/>
<feature type="compositionally biased region" description="Gly residues" evidence="3">
    <location>
        <begin position="117"/>
        <end position="130"/>
    </location>
</feature>
<proteinExistence type="predicted"/>
<dbReference type="Proteomes" id="UP000807716">
    <property type="component" value="Unassembled WGS sequence"/>
</dbReference>
<evidence type="ECO:0000313" key="5">
    <source>
        <dbReference type="EMBL" id="KAG0249260.1"/>
    </source>
</evidence>
<feature type="region of interest" description="Disordered" evidence="3">
    <location>
        <begin position="322"/>
        <end position="548"/>
    </location>
</feature>
<dbReference type="PRINTS" id="PR00452">
    <property type="entry name" value="SH3DOMAIN"/>
</dbReference>
<dbReference type="SUPFAM" id="SSF50044">
    <property type="entry name" value="SH3-domain"/>
    <property type="match status" value="1"/>
</dbReference>
<dbReference type="AlphaFoldDB" id="A0A9P6TW91"/>
<dbReference type="EMBL" id="JAAAJB010001041">
    <property type="protein sequence ID" value="KAG0249260.1"/>
    <property type="molecule type" value="Genomic_DNA"/>
</dbReference>
<dbReference type="PANTHER" id="PTHR14167">
    <property type="entry name" value="SH3 DOMAIN-CONTAINING"/>
    <property type="match status" value="1"/>
</dbReference>
<feature type="compositionally biased region" description="Gly residues" evidence="3">
    <location>
        <begin position="523"/>
        <end position="541"/>
    </location>
</feature>
<feature type="compositionally biased region" description="Low complexity" evidence="3">
    <location>
        <begin position="358"/>
        <end position="388"/>
    </location>
</feature>
<evidence type="ECO:0000256" key="1">
    <source>
        <dbReference type="ARBA" id="ARBA00022443"/>
    </source>
</evidence>
<dbReference type="PROSITE" id="PS50002">
    <property type="entry name" value="SH3"/>
    <property type="match status" value="1"/>
</dbReference>
<feature type="region of interest" description="Disordered" evidence="3">
    <location>
        <begin position="217"/>
        <end position="303"/>
    </location>
</feature>
<evidence type="ECO:0000256" key="2">
    <source>
        <dbReference type="PROSITE-ProRule" id="PRU00192"/>
    </source>
</evidence>
<dbReference type="InterPro" id="IPR036028">
    <property type="entry name" value="SH3-like_dom_sf"/>
</dbReference>
<reference evidence="5" key="1">
    <citation type="journal article" date="2020" name="Fungal Divers.">
        <title>Resolving the Mortierellaceae phylogeny through synthesis of multi-gene phylogenetics and phylogenomics.</title>
        <authorList>
            <person name="Vandepol N."/>
            <person name="Liber J."/>
            <person name="Desiro A."/>
            <person name="Na H."/>
            <person name="Kennedy M."/>
            <person name="Barry K."/>
            <person name="Grigoriev I.V."/>
            <person name="Miller A.N."/>
            <person name="O'Donnell K."/>
            <person name="Stajich J.E."/>
            <person name="Bonito G."/>
        </authorList>
    </citation>
    <scope>NUCLEOTIDE SEQUENCE</scope>
    <source>
        <strain evidence="5">BC1065</strain>
    </source>
</reference>
<sequence>MFAAGGRGSPHQFRPYYSSGSSMNTWSTATGAFLAGAAVPGEIRYTPSFFKKEKMNSDGAASGSGGRAGFFSRFGGGGAGAKEKKHPGSAASLMASLGITDALDRNPDTSILTHEGGSAGSIGTGVGTAGGVAVSTPPSSRGERPSRIRTTTTGTSKQRASPPAGGYDNNNNEKAESSNSHRSPSSGSHRRRRSAFTGSALGAPYYVEELQRIRRQEEDLARSLSESRNGGGGGSSSGGGGRSNGTRSKSVSYSHLSVDDHPPTTAMGSDASLAHLPTSASTTPPLGATATTMTTNRPPIVYRPNSTLAEATGALVSEFVRSHQRSLGRSATTLQQSESGGETLDRSRTPSPKKKKQQQQQQQQQSRQPSPTTAAGTGAGQETQAGAGHSDALRAPSPPPVARDRFPKGETLVPTPETGNNESSQPGPGPPDRDSSNSDLLNPIASGRLSTVGGPVESAASSSPLSTRGGGSQRPMNVPRAASSGSHSGSGNGDSGASGSGSAVAADDTGVGRSKSGIHVAEGDGGGIEAGAGAETGGTGQEAGVRGSLASSTTGGIVYYAKYPFRAREIGELGFNTGDRILVVDNSDDIWWMGVIQDENGQQVHGVFPSNYVGPTP</sequence>
<dbReference type="Gene3D" id="2.30.30.40">
    <property type="entry name" value="SH3 Domains"/>
    <property type="match status" value="1"/>
</dbReference>
<organism evidence="5 6">
    <name type="scientific">Actinomortierella ambigua</name>
    <dbReference type="NCBI Taxonomy" id="1343610"/>
    <lineage>
        <taxon>Eukaryota</taxon>
        <taxon>Fungi</taxon>
        <taxon>Fungi incertae sedis</taxon>
        <taxon>Mucoromycota</taxon>
        <taxon>Mortierellomycotina</taxon>
        <taxon>Mortierellomycetes</taxon>
        <taxon>Mortierellales</taxon>
        <taxon>Mortierellaceae</taxon>
        <taxon>Actinomortierella</taxon>
    </lineage>
</organism>
<evidence type="ECO:0000313" key="6">
    <source>
        <dbReference type="Proteomes" id="UP000807716"/>
    </source>
</evidence>
<feature type="compositionally biased region" description="Gly residues" evidence="3">
    <location>
        <begin position="488"/>
        <end position="499"/>
    </location>
</feature>